<dbReference type="InterPro" id="IPR001128">
    <property type="entry name" value="Cyt_P450"/>
</dbReference>
<evidence type="ECO:0000313" key="9">
    <source>
        <dbReference type="Proteomes" id="UP001456524"/>
    </source>
</evidence>
<dbReference type="Proteomes" id="UP001456524">
    <property type="component" value="Unassembled WGS sequence"/>
</dbReference>
<name>A0ABR1XNJ9_9PEZI</name>
<evidence type="ECO:0000256" key="2">
    <source>
        <dbReference type="ARBA" id="ARBA00010617"/>
    </source>
</evidence>
<evidence type="ECO:0000256" key="4">
    <source>
        <dbReference type="ARBA" id="ARBA00023002"/>
    </source>
</evidence>
<dbReference type="InterPro" id="IPR036396">
    <property type="entry name" value="Cyt_P450_sf"/>
</dbReference>
<dbReference type="PANTHER" id="PTHR24305">
    <property type="entry name" value="CYTOCHROME P450"/>
    <property type="match status" value="1"/>
</dbReference>
<dbReference type="InterPro" id="IPR050121">
    <property type="entry name" value="Cytochrome_P450_monoxygenase"/>
</dbReference>
<reference evidence="8 9" key="1">
    <citation type="journal article" date="2022" name="G3 (Bethesda)">
        <title>Enemy or ally: a genomic approach to elucidate the lifestyle of Phyllosticta citrichinaensis.</title>
        <authorList>
            <person name="Buijs V.A."/>
            <person name="Groenewald J.Z."/>
            <person name="Haridas S."/>
            <person name="LaButti K.M."/>
            <person name="Lipzen A."/>
            <person name="Martin F.M."/>
            <person name="Barry K."/>
            <person name="Grigoriev I.V."/>
            <person name="Crous P.W."/>
            <person name="Seidl M.F."/>
        </authorList>
    </citation>
    <scope>NUCLEOTIDE SEQUENCE [LARGE SCALE GENOMIC DNA]</scope>
    <source>
        <strain evidence="8 9">CBS 129764</strain>
    </source>
</reference>
<evidence type="ECO:0000256" key="7">
    <source>
        <dbReference type="SAM" id="SignalP"/>
    </source>
</evidence>
<evidence type="ECO:0000256" key="1">
    <source>
        <dbReference type="ARBA" id="ARBA00001971"/>
    </source>
</evidence>
<keyword evidence="7" id="KW-0732">Signal</keyword>
<evidence type="ECO:0000256" key="3">
    <source>
        <dbReference type="ARBA" id="ARBA00022723"/>
    </source>
</evidence>
<organism evidence="8 9">
    <name type="scientific">Phyllosticta citrichinensis</name>
    <dbReference type="NCBI Taxonomy" id="1130410"/>
    <lineage>
        <taxon>Eukaryota</taxon>
        <taxon>Fungi</taxon>
        <taxon>Dikarya</taxon>
        <taxon>Ascomycota</taxon>
        <taxon>Pezizomycotina</taxon>
        <taxon>Dothideomycetes</taxon>
        <taxon>Dothideomycetes incertae sedis</taxon>
        <taxon>Botryosphaeriales</taxon>
        <taxon>Phyllostictaceae</taxon>
        <taxon>Phyllosticta</taxon>
    </lineage>
</organism>
<comment type="cofactor">
    <cofactor evidence="1">
        <name>heme</name>
        <dbReference type="ChEBI" id="CHEBI:30413"/>
    </cofactor>
</comment>
<dbReference type="SUPFAM" id="SSF48264">
    <property type="entry name" value="Cytochrome P450"/>
    <property type="match status" value="1"/>
</dbReference>
<proteinExistence type="inferred from homology"/>
<evidence type="ECO:0000256" key="5">
    <source>
        <dbReference type="ARBA" id="ARBA00023004"/>
    </source>
</evidence>
<feature type="chain" id="PRO_5047326172" evidence="7">
    <location>
        <begin position="21"/>
        <end position="228"/>
    </location>
</feature>
<evidence type="ECO:0000256" key="6">
    <source>
        <dbReference type="ARBA" id="ARBA00023033"/>
    </source>
</evidence>
<comment type="caution">
    <text evidence="8">The sequence shown here is derived from an EMBL/GenBank/DDBJ whole genome shotgun (WGS) entry which is preliminary data.</text>
</comment>
<sequence length="228" mass="26126">MLLWFAAVAVYRLTLHPLAGIPGPKRAAVSTLYETWQNAVRRGRYFLIWEQMHEDYGKPTNNYAPGPVVRINPNEVHIGDPDYFDVLFGHNMKIDKDPFVYTLAFSNAPSAFATMSALHHRVRRNAMNKFFSSKAIDGYEPYIQAAFDKMIEQLDTNRKTGEVVRITAAFKAFAMDVVSHFTLGHSRNYLDEPDLGHRFQSAQLATTSLMHWNRVSMRLVGIFKRLPM</sequence>
<dbReference type="Pfam" id="PF00067">
    <property type="entry name" value="p450"/>
    <property type="match status" value="1"/>
</dbReference>
<dbReference type="Gene3D" id="1.10.630.10">
    <property type="entry name" value="Cytochrome P450"/>
    <property type="match status" value="1"/>
</dbReference>
<dbReference type="PANTHER" id="PTHR24305:SF157">
    <property type="entry name" value="N-ACETYLTRYPTOPHAN 6-HYDROXYLASE IVOC-RELATED"/>
    <property type="match status" value="1"/>
</dbReference>
<keyword evidence="5" id="KW-0408">Iron</keyword>
<comment type="similarity">
    <text evidence="2">Belongs to the cytochrome P450 family.</text>
</comment>
<keyword evidence="9" id="KW-1185">Reference proteome</keyword>
<gene>
    <name evidence="8" type="ORF">IWX90DRAFT_405451</name>
</gene>
<feature type="signal peptide" evidence="7">
    <location>
        <begin position="1"/>
        <end position="20"/>
    </location>
</feature>
<keyword evidence="3" id="KW-0479">Metal-binding</keyword>
<evidence type="ECO:0000313" key="8">
    <source>
        <dbReference type="EMBL" id="KAK8161786.1"/>
    </source>
</evidence>
<protein>
    <submittedName>
        <fullName evidence="8">Cytochrome P450</fullName>
    </submittedName>
</protein>
<keyword evidence="4" id="KW-0560">Oxidoreductase</keyword>
<dbReference type="EMBL" id="JBBWUH010000007">
    <property type="protein sequence ID" value="KAK8161786.1"/>
    <property type="molecule type" value="Genomic_DNA"/>
</dbReference>
<keyword evidence="6" id="KW-0503">Monooxygenase</keyword>
<accession>A0ABR1XNJ9</accession>